<dbReference type="InterPro" id="IPR004274">
    <property type="entry name" value="FCP1_dom"/>
</dbReference>
<dbReference type="GO" id="GO:0008234">
    <property type="term" value="F:cysteine-type peptidase activity"/>
    <property type="evidence" value="ECO:0007669"/>
    <property type="project" value="InterPro"/>
</dbReference>
<dbReference type="InterPro" id="IPR009071">
    <property type="entry name" value="HMG_box_dom"/>
</dbReference>
<dbReference type="PROSITE" id="PS50969">
    <property type="entry name" value="FCP1"/>
    <property type="match status" value="1"/>
</dbReference>
<dbReference type="GO" id="GO:0005634">
    <property type="term" value="C:nucleus"/>
    <property type="evidence" value="ECO:0007669"/>
    <property type="project" value="UniProtKB-UniRule"/>
</dbReference>
<evidence type="ECO:0000256" key="2">
    <source>
        <dbReference type="ARBA" id="ARBA00022670"/>
    </source>
</evidence>
<evidence type="ECO:0000259" key="6">
    <source>
        <dbReference type="PROSITE" id="PS50600"/>
    </source>
</evidence>
<organism evidence="8 9">
    <name type="scientific">Hibiscus syriacus</name>
    <name type="common">Rose of Sharon</name>
    <dbReference type="NCBI Taxonomy" id="106335"/>
    <lineage>
        <taxon>Eukaryota</taxon>
        <taxon>Viridiplantae</taxon>
        <taxon>Streptophyta</taxon>
        <taxon>Embryophyta</taxon>
        <taxon>Tracheophyta</taxon>
        <taxon>Spermatophyta</taxon>
        <taxon>Magnoliopsida</taxon>
        <taxon>eudicotyledons</taxon>
        <taxon>Gunneridae</taxon>
        <taxon>Pentapetalae</taxon>
        <taxon>rosids</taxon>
        <taxon>malvids</taxon>
        <taxon>Malvales</taxon>
        <taxon>Malvaceae</taxon>
        <taxon>Malvoideae</taxon>
        <taxon>Hibiscus</taxon>
    </lineage>
</organism>
<dbReference type="InterPro" id="IPR038765">
    <property type="entry name" value="Papain-like_cys_pep_sf"/>
</dbReference>
<dbReference type="SUPFAM" id="SSF54001">
    <property type="entry name" value="Cysteine proteinases"/>
    <property type="match status" value="1"/>
</dbReference>
<dbReference type="PROSITE" id="PS50118">
    <property type="entry name" value="HMG_BOX_2"/>
    <property type="match status" value="1"/>
</dbReference>
<keyword evidence="9" id="KW-1185">Reference proteome</keyword>
<evidence type="ECO:0000259" key="5">
    <source>
        <dbReference type="PROSITE" id="PS50118"/>
    </source>
</evidence>
<feature type="domain" description="HMG box" evidence="5">
    <location>
        <begin position="6"/>
        <end position="53"/>
    </location>
</feature>
<dbReference type="PANTHER" id="PTHR12210">
    <property type="entry name" value="DULLARD PROTEIN PHOSPHATASE"/>
    <property type="match status" value="1"/>
</dbReference>
<feature type="domain" description="Ubiquitin-like protease family profile" evidence="6">
    <location>
        <begin position="383"/>
        <end position="559"/>
    </location>
</feature>
<sequence>MKSMGGKQPKGGYMYLYMAECKRMKEDGTHSGSVTKDVRSKWNSMSDAEKEPYITHRLGVQNNGKSVVEVCRSKNWKALASKYGLNQKVAHAEVEEDIKSGSYGGDDLKARVLLYLVGIFLCPTGDTSTNKDDMKLICDEGLKGEFNWAEYVHSRLIESIIIFQKGSQRYLKGLSAYERNGVAHIRAWGKEEVVRVMEKLKLDRPRKLEMRRQRKQRRQWRRKKRWFEGWMMVGGITVRETQQSRDEETLERHKGEVEGKIDVVVNEVEVLRELNMLTGGKIDVAVKEVVELRSELTGMKKVVEKNLDEEENEGRKDVTNIYTPESVIDADLDSECLAPQKKKQKVEKAVIPSGIEPVETAICDYLWNSGLESGYSIISMGNQYASVSDVATLKPSEWVGGVFIDLLAWTVYYDSKKSGRTIGYIPYHLAQQALDNVCIEGIVSFWGPMLHNYVKFTNCEKIMITINHNNSHWYLLVLDMVDRVATVYDSLFTYEAAKQRVNDAKRLIYNYNKKCIWVEAYGSLGNFPLQRFKFAEHKMNEQSNGHDCGIYVMMWMESIGSRGAICDFVVGEWDRMRILNDLHPHPKWLQNVSIRSGVFLKSLLNPPLPNPALLNHNLILKQSPLLRKSGRSKLTTLDPIRRKKDGKGVLNFKSTFTSWGWLEFLGLEPKYYPNLVRVFYNNASFEYEPNKIGWKRVKDVRLDLEREDNEDDQPMGDAMMEEAAEAPEAQVGQDVIITTVMEYMVNFREHIDSLVSGIRADISSLRVEVSMLRDELRQRYQTTVNEDDEEEDDDDDPNKYIVSATPLARKLVIFDVNGVLAYIPRHPEDVILINGLYEFMQFCLHNFFVAIWSSKMRHNMDRVLDKLRLLSNHFLFVWDQSKCKTEDKFTYCKDLNDVWNEFSDFNALNTLLVDDSSQKMIHNPINNYICPHSFEVASHSDDDALTKGGKIREYLEILLNAPNVLDFVSDNPFQSD</sequence>
<dbReference type="Gene3D" id="3.40.50.1000">
    <property type="entry name" value="HAD superfamily/HAD-like"/>
    <property type="match status" value="1"/>
</dbReference>
<dbReference type="AlphaFoldDB" id="A0A6A3AK70"/>
<dbReference type="Pfam" id="PF02902">
    <property type="entry name" value="Peptidase_C48"/>
    <property type="match status" value="1"/>
</dbReference>
<dbReference type="PROSITE" id="PS50600">
    <property type="entry name" value="ULP_PROTEASE"/>
    <property type="match status" value="1"/>
</dbReference>
<dbReference type="SUPFAM" id="SSF47095">
    <property type="entry name" value="HMG-box"/>
    <property type="match status" value="1"/>
</dbReference>
<comment type="caution">
    <text evidence="8">The sequence shown here is derived from an EMBL/GenBank/DDBJ whole genome shotgun (WGS) entry which is preliminary data.</text>
</comment>
<protein>
    <recommendedName>
        <fullName evidence="10">Ubiquitin-like protease family profile domain-containing protein</fullName>
    </recommendedName>
</protein>
<evidence type="ECO:0000313" key="8">
    <source>
        <dbReference type="EMBL" id="KAE8704516.1"/>
    </source>
</evidence>
<dbReference type="GO" id="GO:0006508">
    <property type="term" value="P:proteolysis"/>
    <property type="evidence" value="ECO:0007669"/>
    <property type="project" value="UniProtKB-KW"/>
</dbReference>
<dbReference type="GO" id="GO:0003677">
    <property type="term" value="F:DNA binding"/>
    <property type="evidence" value="ECO:0007669"/>
    <property type="project" value="UniProtKB-UniRule"/>
</dbReference>
<dbReference type="SMART" id="SM00577">
    <property type="entry name" value="CPDc"/>
    <property type="match status" value="1"/>
</dbReference>
<accession>A0A6A3AK70</accession>
<dbReference type="Gene3D" id="3.40.395.10">
    <property type="entry name" value="Adenoviral Proteinase, Chain A"/>
    <property type="match status" value="1"/>
</dbReference>
<evidence type="ECO:0000256" key="4">
    <source>
        <dbReference type="PROSITE-ProRule" id="PRU00267"/>
    </source>
</evidence>
<feature type="DNA-binding region" description="HMG box" evidence="4">
    <location>
        <begin position="6"/>
        <end position="53"/>
    </location>
</feature>
<comment type="similarity">
    <text evidence="1">Belongs to the peptidase C48 family.</text>
</comment>
<evidence type="ECO:0008006" key="10">
    <source>
        <dbReference type="Google" id="ProtNLM"/>
    </source>
</evidence>
<feature type="domain" description="FCP1 homology" evidence="7">
    <location>
        <begin position="805"/>
        <end position="958"/>
    </location>
</feature>
<evidence type="ECO:0000313" key="9">
    <source>
        <dbReference type="Proteomes" id="UP000436088"/>
    </source>
</evidence>
<dbReference type="InterPro" id="IPR023214">
    <property type="entry name" value="HAD_sf"/>
</dbReference>
<evidence type="ECO:0000256" key="1">
    <source>
        <dbReference type="ARBA" id="ARBA00005234"/>
    </source>
</evidence>
<reference evidence="8" key="1">
    <citation type="submission" date="2019-09" db="EMBL/GenBank/DDBJ databases">
        <title>Draft genome information of white flower Hibiscus syriacus.</title>
        <authorList>
            <person name="Kim Y.-M."/>
        </authorList>
    </citation>
    <scope>NUCLEOTIDE SEQUENCE [LARGE SCALE GENOMIC DNA]</scope>
    <source>
        <strain evidence="8">YM2019G1</strain>
    </source>
</reference>
<gene>
    <name evidence="8" type="ORF">F3Y22_tig00110450pilonHSYRG00530</name>
</gene>
<evidence type="ECO:0000259" key="7">
    <source>
        <dbReference type="PROSITE" id="PS50969"/>
    </source>
</evidence>
<dbReference type="EMBL" id="VEPZ02000992">
    <property type="protein sequence ID" value="KAE8704516.1"/>
    <property type="molecule type" value="Genomic_DNA"/>
</dbReference>
<keyword evidence="4" id="KW-0539">Nucleus</keyword>
<keyword evidence="2" id="KW-0645">Protease</keyword>
<proteinExistence type="inferred from homology"/>
<dbReference type="Pfam" id="PF03031">
    <property type="entry name" value="NIF"/>
    <property type="match status" value="1"/>
</dbReference>
<dbReference type="SUPFAM" id="SSF56784">
    <property type="entry name" value="HAD-like"/>
    <property type="match status" value="1"/>
</dbReference>
<name>A0A6A3AK70_HIBSY</name>
<keyword evidence="3" id="KW-0378">Hydrolase</keyword>
<dbReference type="Proteomes" id="UP000436088">
    <property type="component" value="Unassembled WGS sequence"/>
</dbReference>
<dbReference type="Gene3D" id="1.10.30.10">
    <property type="entry name" value="High mobility group box domain"/>
    <property type="match status" value="1"/>
</dbReference>
<dbReference type="InterPro" id="IPR036412">
    <property type="entry name" value="HAD-like_sf"/>
</dbReference>
<dbReference type="InterPro" id="IPR036910">
    <property type="entry name" value="HMG_box_dom_sf"/>
</dbReference>
<keyword evidence="4" id="KW-0238">DNA-binding</keyword>
<evidence type="ECO:0000256" key="3">
    <source>
        <dbReference type="ARBA" id="ARBA00022801"/>
    </source>
</evidence>
<dbReference type="InterPro" id="IPR050365">
    <property type="entry name" value="TIM50"/>
</dbReference>
<dbReference type="InterPro" id="IPR003653">
    <property type="entry name" value="Peptidase_C48_C"/>
</dbReference>